<protein>
    <submittedName>
        <fullName evidence="2">Uncharacterized protein</fullName>
    </submittedName>
</protein>
<dbReference type="EMBL" id="HE573022">
    <property type="protein sequence ID" value="CCC48398.1"/>
    <property type="molecule type" value="Genomic_DNA"/>
</dbReference>
<reference evidence="2" key="1">
    <citation type="journal article" date="2012" name="Proc. Natl. Acad. Sci. U.S.A.">
        <title>Antigenic diversity is generated by distinct evolutionary mechanisms in African trypanosome species.</title>
        <authorList>
            <person name="Jackson A.P."/>
            <person name="Berry A."/>
            <person name="Aslett M."/>
            <person name="Allison H.C."/>
            <person name="Burton P."/>
            <person name="Vavrova-Anderson J."/>
            <person name="Brown R."/>
            <person name="Browne H."/>
            <person name="Corton N."/>
            <person name="Hauser H."/>
            <person name="Gamble J."/>
            <person name="Gilderthorp R."/>
            <person name="Marcello L."/>
            <person name="McQuillan J."/>
            <person name="Otto T.D."/>
            <person name="Quail M.A."/>
            <person name="Sanders M.J."/>
            <person name="van Tonder A."/>
            <person name="Ginger M.L."/>
            <person name="Field M.C."/>
            <person name="Barry J.D."/>
            <person name="Hertz-Fowler C."/>
            <person name="Berriman M."/>
        </authorList>
    </citation>
    <scope>NUCLEOTIDE SEQUENCE</scope>
    <source>
        <strain evidence="2">Y486</strain>
    </source>
</reference>
<organism evidence="2">
    <name type="scientific">Trypanosoma vivax (strain Y486)</name>
    <dbReference type="NCBI Taxonomy" id="1055687"/>
    <lineage>
        <taxon>Eukaryota</taxon>
        <taxon>Discoba</taxon>
        <taxon>Euglenozoa</taxon>
        <taxon>Kinetoplastea</taxon>
        <taxon>Metakinetoplastina</taxon>
        <taxon>Trypanosomatida</taxon>
        <taxon>Trypanosomatidae</taxon>
        <taxon>Trypanosoma</taxon>
        <taxon>Duttonella</taxon>
    </lineage>
</organism>
<accession>G0TWR0</accession>
<evidence type="ECO:0000256" key="1">
    <source>
        <dbReference type="SAM" id="MobiDB-lite"/>
    </source>
</evidence>
<dbReference type="VEuPathDB" id="TriTrypDB:TvY486_0601890"/>
<name>G0TWR0_TRYVY</name>
<dbReference type="OMA" id="KTVCHAN"/>
<feature type="region of interest" description="Disordered" evidence="1">
    <location>
        <begin position="1"/>
        <end position="61"/>
    </location>
</feature>
<evidence type="ECO:0000313" key="2">
    <source>
        <dbReference type="EMBL" id="CCC48398.1"/>
    </source>
</evidence>
<feature type="compositionally biased region" description="Polar residues" evidence="1">
    <location>
        <begin position="52"/>
        <end position="61"/>
    </location>
</feature>
<gene>
    <name evidence="2" type="ORF">TVY486_0601890</name>
</gene>
<dbReference type="AlphaFoldDB" id="G0TWR0"/>
<sequence>MEPIRYSANDAKNEEEVRNVRPRVSSPVPTASHNTRSWEHSGNPKAVIPEPVSSTIASSGKGSMSFVTDMDAWRSSVGGVETIFDETQRCWEEYYNTGRMHTKPPWCVCSKAESNREHPWFIMWLDTVELPPLEELLAPSSHSQGADAH</sequence>
<proteinExistence type="predicted"/>